<evidence type="ECO:0008006" key="5">
    <source>
        <dbReference type="Google" id="ProtNLM"/>
    </source>
</evidence>
<evidence type="ECO:0000259" key="1">
    <source>
        <dbReference type="Pfam" id="PF07287"/>
    </source>
</evidence>
<name>A0A0P7BRM3_9HYPO</name>
<dbReference type="Pfam" id="PF23544">
    <property type="entry name" value="AtuA_ferredoxin"/>
    <property type="match status" value="1"/>
</dbReference>
<dbReference type="AlphaFoldDB" id="A0A0P7BRM3"/>
<sequence length="608" mass="66933">MGSTQESTLRIASASGSVTDRRHALADLAKTEDVQFIVGDWMSEYNMTMRAGGKVNSQGASDEFETSFLEALEPALPHLASRKIKVAVNAGGSDTQKLHGVVVEKIRAAGLNLQVAWIGGDEVMEAVQKARSQGQEFKSLTNGAFPARLADWEFDPIYAQCYLGSWGIVEAFNRGADIVLCGRVADASPTIACAAYHYGWKRGDLQQLASAFVAGHFIECSTYVTGGNFSGFKSLPGQSLDLGFPIVEMLRDGNFYVTMQQGRDGMVVTADTCKAQLLYEIQGPLCYHSDVVARLDSIKIEQAGKDRVYITNVASLKPPPTTKVGITAKGGFQAEAHYFLCGLDMEEKASLLERQVRARLDESSFHCLKFRTNGRCPENPKSQDAATVDLRIFAQAKTEEALSAARFFRPVTDTIMQSYPGATFAVDARQSVAKPYFEYWVALLPQSVAKHTCYLPSKGVEVPIPCPEDTEDFLYEQETYETSEPVALSSLGPTTRAPLGSVVHARSGDKGSDCNVGFFVRHADEWDWLRSLLTVEKVRELLGEDDTGKPIFRFELPNISAVHFLLKDHLDRGVSSSSTYDVLGKNMAEYLRCKLVEIPDRFLERGRI</sequence>
<evidence type="ECO:0000313" key="4">
    <source>
        <dbReference type="Proteomes" id="UP000050424"/>
    </source>
</evidence>
<dbReference type="PANTHER" id="PTHR47585:SF2">
    <property type="entry name" value="DUF1446 DOMAIN PROTEIN (AFU_ORTHOLOGUE AFUA_6G11420)"/>
    <property type="match status" value="1"/>
</dbReference>
<dbReference type="Proteomes" id="UP000050424">
    <property type="component" value="Unassembled WGS sequence"/>
</dbReference>
<feature type="domain" description="Acyclic terpene utilisation N-terminal" evidence="1">
    <location>
        <begin position="9"/>
        <end position="453"/>
    </location>
</feature>
<gene>
    <name evidence="3" type="ORF">AK830_g3529</name>
</gene>
<dbReference type="EMBL" id="LKCW01000039">
    <property type="protein sequence ID" value="KPM43055.1"/>
    <property type="molecule type" value="Genomic_DNA"/>
</dbReference>
<comment type="caution">
    <text evidence="3">The sequence shown here is derived from an EMBL/GenBank/DDBJ whole genome shotgun (WGS) entry which is preliminary data.</text>
</comment>
<dbReference type="InterPro" id="IPR056362">
    <property type="entry name" value="AtuA-like_ferredoxin_dom"/>
</dbReference>
<dbReference type="PANTHER" id="PTHR47585">
    <property type="match status" value="1"/>
</dbReference>
<protein>
    <recommendedName>
        <fullName evidence="5">DUF1446 domain-containing protein</fullName>
    </recommendedName>
</protein>
<proteinExistence type="predicted"/>
<dbReference type="Pfam" id="PF07287">
    <property type="entry name" value="AtuA"/>
    <property type="match status" value="1"/>
</dbReference>
<dbReference type="OrthoDB" id="10265871at2759"/>
<organism evidence="3 4">
    <name type="scientific">Neonectria ditissima</name>
    <dbReference type="NCBI Taxonomy" id="78410"/>
    <lineage>
        <taxon>Eukaryota</taxon>
        <taxon>Fungi</taxon>
        <taxon>Dikarya</taxon>
        <taxon>Ascomycota</taxon>
        <taxon>Pezizomycotina</taxon>
        <taxon>Sordariomycetes</taxon>
        <taxon>Hypocreomycetidae</taxon>
        <taxon>Hypocreales</taxon>
        <taxon>Nectriaceae</taxon>
        <taxon>Neonectria</taxon>
    </lineage>
</organism>
<keyword evidence="4" id="KW-1185">Reference proteome</keyword>
<reference evidence="3 4" key="1">
    <citation type="submission" date="2015-09" db="EMBL/GenBank/DDBJ databases">
        <title>Draft genome of a European isolate of the apple canker pathogen Neonectria ditissima.</title>
        <authorList>
            <person name="Gomez-Cortecero A."/>
            <person name="Harrison R.J."/>
            <person name="Armitage A.D."/>
        </authorList>
    </citation>
    <scope>NUCLEOTIDE SEQUENCE [LARGE SCALE GENOMIC DNA]</scope>
    <source>
        <strain evidence="3 4">R09/05</strain>
    </source>
</reference>
<feature type="domain" description="AtuA-like ferredoxin-fold" evidence="2">
    <location>
        <begin position="498"/>
        <end position="594"/>
    </location>
</feature>
<accession>A0A0P7BRM3</accession>
<evidence type="ECO:0000313" key="3">
    <source>
        <dbReference type="EMBL" id="KPM43055.1"/>
    </source>
</evidence>
<evidence type="ECO:0000259" key="2">
    <source>
        <dbReference type="Pfam" id="PF23544"/>
    </source>
</evidence>
<dbReference type="InterPro" id="IPR010839">
    <property type="entry name" value="AtuA_N"/>
</dbReference>